<dbReference type="EMBL" id="JACIDO010000013">
    <property type="protein sequence ID" value="MBB3937903.1"/>
    <property type="molecule type" value="Genomic_DNA"/>
</dbReference>
<gene>
    <name evidence="1" type="ORF">GGR05_004072</name>
</gene>
<reference evidence="1 2" key="1">
    <citation type="submission" date="2020-08" db="EMBL/GenBank/DDBJ databases">
        <title>Genomic Encyclopedia of Type Strains, Phase IV (KMG-IV): sequencing the most valuable type-strain genomes for metagenomic binning, comparative biology and taxonomic classification.</title>
        <authorList>
            <person name="Goeker M."/>
        </authorList>
    </citation>
    <scope>NUCLEOTIDE SEQUENCE [LARGE SCALE GENOMIC DNA]</scope>
    <source>
        <strain evidence="1 2">DSM 25024</strain>
    </source>
</reference>
<protein>
    <recommendedName>
        <fullName evidence="3">HD domain-containing protein</fullName>
    </recommendedName>
</protein>
<accession>A0A7W6BZ80</accession>
<keyword evidence="2" id="KW-1185">Reference proteome</keyword>
<dbReference type="OrthoDB" id="1099791at2"/>
<name>A0A7W6BZ80_9HYPH</name>
<organism evidence="1 2">
    <name type="scientific">Aureimonas phyllosphaerae</name>
    <dbReference type="NCBI Taxonomy" id="1166078"/>
    <lineage>
        <taxon>Bacteria</taxon>
        <taxon>Pseudomonadati</taxon>
        <taxon>Pseudomonadota</taxon>
        <taxon>Alphaproteobacteria</taxon>
        <taxon>Hyphomicrobiales</taxon>
        <taxon>Aurantimonadaceae</taxon>
        <taxon>Aureimonas</taxon>
    </lineage>
</organism>
<dbReference type="Proteomes" id="UP000531216">
    <property type="component" value="Unassembled WGS sequence"/>
</dbReference>
<dbReference type="SUPFAM" id="SSF109604">
    <property type="entry name" value="HD-domain/PDEase-like"/>
    <property type="match status" value="1"/>
</dbReference>
<evidence type="ECO:0000313" key="1">
    <source>
        <dbReference type="EMBL" id="MBB3937903.1"/>
    </source>
</evidence>
<evidence type="ECO:0000313" key="2">
    <source>
        <dbReference type="Proteomes" id="UP000531216"/>
    </source>
</evidence>
<proteinExistence type="predicted"/>
<dbReference type="AlphaFoldDB" id="A0A7W6BZ80"/>
<evidence type="ECO:0008006" key="3">
    <source>
        <dbReference type="Google" id="ProtNLM"/>
    </source>
</evidence>
<comment type="caution">
    <text evidence="1">The sequence shown here is derived from an EMBL/GenBank/DDBJ whole genome shotgun (WGS) entry which is preliminary data.</text>
</comment>
<sequence length="223" mass="24580">MTAWAQTLTGRALDFAEPTIAREHLFGEVAHGLATVNRYAGQLAMPLSVAQHSVMMAEAAFDETDDVELAAFCLLHDAHEAYFGDWPSPAQEAVGEAMARQAVSAGINALAAEALRIRHRRGIAEVKATLDRAVMEAAGLSYTRFQMRGAEVHEFDVRMLRTERDALMPRPPRAWAAVIEGARRLVVRSNPRFKCWAWPEAEDRFRGALARLCPLTEPAALTA</sequence>
<dbReference type="RefSeq" id="WP_090966210.1">
    <property type="nucleotide sequence ID" value="NZ_FOOA01000025.1"/>
</dbReference>
<dbReference type="Gene3D" id="1.10.3210.10">
    <property type="entry name" value="Hypothetical protein af1432"/>
    <property type="match status" value="1"/>
</dbReference>